<dbReference type="EMBL" id="CP140635">
    <property type="protein sequence ID" value="WQN37136.1"/>
    <property type="molecule type" value="Genomic_DNA"/>
</dbReference>
<evidence type="ECO:0000313" key="2">
    <source>
        <dbReference type="EMBL" id="WQN37136.1"/>
    </source>
</evidence>
<dbReference type="InterPro" id="IPR003346">
    <property type="entry name" value="Transposase_20"/>
</dbReference>
<feature type="domain" description="Transposase IS116/IS110/IS902 C-terminal" evidence="1">
    <location>
        <begin position="50"/>
        <end position="132"/>
    </location>
</feature>
<evidence type="ECO:0000313" key="3">
    <source>
        <dbReference type="Proteomes" id="UP001322785"/>
    </source>
</evidence>
<dbReference type="Proteomes" id="UP001322785">
    <property type="component" value="Chromosome"/>
</dbReference>
<keyword evidence="3" id="KW-1185">Reference proteome</keyword>
<accession>A0ABZ0ZDF1</accession>
<dbReference type="Pfam" id="PF02371">
    <property type="entry name" value="Transposase_20"/>
    <property type="match status" value="1"/>
</dbReference>
<sequence length="174" mass="19662">MKTFAETALSEAVKRRHAREIARLETCRKARLLRLEKTVRDDCDLARRLDLLISIKGIGLRSALCLIIRLPELGHAGRAEIAALAGVAPYDDDSGKHHGRRRIQGGRERLRKSLFMCAFTATRHNPDLASFYARLRSNGKEHLCAVIAVARKLIILANAILIRNTEWTPQYQQN</sequence>
<dbReference type="RefSeq" id="WP_193445798.1">
    <property type="nucleotide sequence ID" value="NZ_BSOQ01000007.1"/>
</dbReference>
<name>A0ABZ0ZDF1_9HYPH</name>
<proteinExistence type="predicted"/>
<dbReference type="PANTHER" id="PTHR33055">
    <property type="entry name" value="TRANSPOSASE FOR INSERTION SEQUENCE ELEMENT IS1111A"/>
    <property type="match status" value="1"/>
</dbReference>
<dbReference type="PANTHER" id="PTHR33055:SF13">
    <property type="entry name" value="TRANSPOSASE"/>
    <property type="match status" value="1"/>
</dbReference>
<evidence type="ECO:0000259" key="1">
    <source>
        <dbReference type="Pfam" id="PF02371"/>
    </source>
</evidence>
<reference evidence="2 3" key="1">
    <citation type="submission" date="2023-12" db="EMBL/GenBank/DDBJ databases">
        <authorList>
            <person name="Menendez E."/>
            <person name="Kaur S."/>
            <person name="Flores-Felix J.D."/>
            <person name="diCenzo G.C."/>
            <person name="Peix A."/>
            <person name="Velazquez E."/>
        </authorList>
    </citation>
    <scope>NUCLEOTIDE SEQUENCE [LARGE SCALE GENOMIC DNA]</scope>
    <source>
        <strain evidence="2 3">CIP 108029</strain>
    </source>
</reference>
<protein>
    <submittedName>
        <fullName evidence="2">Transposase</fullName>
    </submittedName>
</protein>
<dbReference type="InterPro" id="IPR047650">
    <property type="entry name" value="Transpos_IS110"/>
</dbReference>
<gene>
    <name evidence="2" type="ORF">U5G49_002250</name>
</gene>
<organism evidence="2 3">
    <name type="scientific">Rhizobium indigoferae</name>
    <dbReference type="NCBI Taxonomy" id="158891"/>
    <lineage>
        <taxon>Bacteria</taxon>
        <taxon>Pseudomonadati</taxon>
        <taxon>Pseudomonadota</taxon>
        <taxon>Alphaproteobacteria</taxon>
        <taxon>Hyphomicrobiales</taxon>
        <taxon>Rhizobiaceae</taxon>
        <taxon>Rhizobium/Agrobacterium group</taxon>
        <taxon>Rhizobium</taxon>
    </lineage>
</organism>